<sequence>MNAINKEFFYEIQVVIKREFLELKSHLWKYFGLMLYLIFFTVFISKSGGSEGIVLPNEANLFSSFTLAGSFAAMFIMSTMLQEKKQMTLPLLLLSSVSITRVVVGKIVVAVMISVPFQVFQLLISLVILNNQKSPYLYLLAPQNIVTLPFITYLLGSLVLLLSVIIKDKKVAEYLSVFCSLTLGGILASAYILFNVQFSLVKILLYFLFLISCSILLTMATSKIVKNSLFFIE</sequence>
<gene>
    <name evidence="2" type="ORF">HMPREF9511_01767</name>
</gene>
<feature type="transmembrane region" description="Helical" evidence="1">
    <location>
        <begin position="200"/>
        <end position="220"/>
    </location>
</feature>
<keyword evidence="1" id="KW-1133">Transmembrane helix</keyword>
<evidence type="ECO:0000313" key="3">
    <source>
        <dbReference type="Proteomes" id="UP000004933"/>
    </source>
</evidence>
<feature type="transmembrane region" description="Helical" evidence="1">
    <location>
        <begin position="141"/>
        <end position="162"/>
    </location>
</feature>
<feature type="transmembrane region" description="Helical" evidence="1">
    <location>
        <begin position="102"/>
        <end position="129"/>
    </location>
</feature>
<keyword evidence="1" id="KW-0812">Transmembrane</keyword>
<evidence type="ECO:0000256" key="1">
    <source>
        <dbReference type="SAM" id="Phobius"/>
    </source>
</evidence>
<name>A0ABC9P5H1_ENTFL</name>
<dbReference type="Proteomes" id="UP000004933">
    <property type="component" value="Unassembled WGS sequence"/>
</dbReference>
<feature type="transmembrane region" description="Helical" evidence="1">
    <location>
        <begin position="174"/>
        <end position="194"/>
    </location>
</feature>
<evidence type="ECO:0000313" key="2">
    <source>
        <dbReference type="EMBL" id="EFU90211.1"/>
    </source>
</evidence>
<evidence type="ECO:0008006" key="4">
    <source>
        <dbReference type="Google" id="ProtNLM"/>
    </source>
</evidence>
<proteinExistence type="predicted"/>
<keyword evidence="1" id="KW-0472">Membrane</keyword>
<comment type="caution">
    <text evidence="2">The sequence shown here is derived from an EMBL/GenBank/DDBJ whole genome shotgun (WGS) entry which is preliminary data.</text>
</comment>
<dbReference type="AlphaFoldDB" id="A0ABC9P5H1"/>
<feature type="transmembrane region" description="Helical" evidence="1">
    <location>
        <begin position="27"/>
        <end position="49"/>
    </location>
</feature>
<accession>A0ABC9P5H1</accession>
<protein>
    <recommendedName>
        <fullName evidence="4">ABC transporter permease</fullName>
    </recommendedName>
</protein>
<dbReference type="EMBL" id="AEBE01000074">
    <property type="protein sequence ID" value="EFU90211.1"/>
    <property type="molecule type" value="Genomic_DNA"/>
</dbReference>
<reference evidence="2 3" key="1">
    <citation type="submission" date="2010-09" db="EMBL/GenBank/DDBJ databases">
        <authorList>
            <person name="Weinstock G."/>
            <person name="Sodergren E."/>
            <person name="Clifton S."/>
            <person name="Fulton L."/>
            <person name="Fulton B."/>
            <person name="Courtney L."/>
            <person name="Fronick C."/>
            <person name="Harrison M."/>
            <person name="Strong C."/>
            <person name="Farmer C."/>
            <person name="Delahaunty K."/>
            <person name="Markovic C."/>
            <person name="Hall O."/>
            <person name="Minx P."/>
            <person name="Tomlinson C."/>
            <person name="Mitreva M."/>
            <person name="Hou S."/>
            <person name="Chen J."/>
            <person name="Wollam A."/>
            <person name="Pepin K.H."/>
            <person name="Johnson M."/>
            <person name="Bhonagiri V."/>
            <person name="Zhang X."/>
            <person name="Suruliraj S."/>
            <person name="Warren W."/>
            <person name="Chinwalla A."/>
            <person name="Mardis E.R."/>
            <person name="Wilson R.K."/>
        </authorList>
    </citation>
    <scope>NUCLEOTIDE SEQUENCE [LARGE SCALE GENOMIC DNA]</scope>
    <source>
        <strain evidence="2 3">TX0630</strain>
    </source>
</reference>
<organism evidence="2 3">
    <name type="scientific">Enterococcus faecalis TX0630</name>
    <dbReference type="NCBI Taxonomy" id="749508"/>
    <lineage>
        <taxon>Bacteria</taxon>
        <taxon>Bacillati</taxon>
        <taxon>Bacillota</taxon>
        <taxon>Bacilli</taxon>
        <taxon>Lactobacillales</taxon>
        <taxon>Enterococcaceae</taxon>
        <taxon>Enterococcus</taxon>
    </lineage>
</organism>
<feature type="transmembrane region" description="Helical" evidence="1">
    <location>
        <begin position="61"/>
        <end position="81"/>
    </location>
</feature>
<dbReference type="RefSeq" id="WP_002380109.1">
    <property type="nucleotide sequence ID" value="NZ_GL454826.1"/>
</dbReference>